<evidence type="ECO:0000313" key="2">
    <source>
        <dbReference type="EMBL" id="EDY17471.1"/>
    </source>
</evidence>
<protein>
    <recommendedName>
        <fullName evidence="4">Lipoprotein</fullName>
    </recommendedName>
</protein>
<feature type="chain" id="PRO_5002800550" description="Lipoprotein" evidence="1">
    <location>
        <begin position="30"/>
        <end position="208"/>
    </location>
</feature>
<dbReference type="EMBL" id="ABVL01000019">
    <property type="protein sequence ID" value="EDY17471.1"/>
    <property type="molecule type" value="Genomic_DNA"/>
</dbReference>
<evidence type="ECO:0008006" key="4">
    <source>
        <dbReference type="Google" id="ProtNLM"/>
    </source>
</evidence>
<dbReference type="Proteomes" id="UP000005824">
    <property type="component" value="Unassembled WGS sequence"/>
</dbReference>
<comment type="caution">
    <text evidence="2">The sequence shown here is derived from an EMBL/GenBank/DDBJ whole genome shotgun (WGS) entry which is preliminary data.</text>
</comment>
<accession>B4D7U8</accession>
<evidence type="ECO:0000313" key="3">
    <source>
        <dbReference type="Proteomes" id="UP000005824"/>
    </source>
</evidence>
<keyword evidence="1" id="KW-0732">Signal</keyword>
<gene>
    <name evidence="2" type="ORF">CfE428DRAFT_4988</name>
</gene>
<feature type="signal peptide" evidence="1">
    <location>
        <begin position="1"/>
        <end position="29"/>
    </location>
</feature>
<dbReference type="STRING" id="497964.CfE428DRAFT_4988"/>
<organism evidence="2 3">
    <name type="scientific">Chthoniobacter flavus Ellin428</name>
    <dbReference type="NCBI Taxonomy" id="497964"/>
    <lineage>
        <taxon>Bacteria</taxon>
        <taxon>Pseudomonadati</taxon>
        <taxon>Verrucomicrobiota</taxon>
        <taxon>Spartobacteria</taxon>
        <taxon>Chthoniobacterales</taxon>
        <taxon>Chthoniobacteraceae</taxon>
        <taxon>Chthoniobacter</taxon>
    </lineage>
</organism>
<evidence type="ECO:0000256" key="1">
    <source>
        <dbReference type="SAM" id="SignalP"/>
    </source>
</evidence>
<dbReference type="AlphaFoldDB" id="B4D7U8"/>
<name>B4D7U8_9BACT</name>
<dbReference type="RefSeq" id="WP_006982309.1">
    <property type="nucleotide sequence ID" value="NZ_ABVL01000019.1"/>
</dbReference>
<dbReference type="InParanoid" id="B4D7U8"/>
<reference evidence="2 3" key="1">
    <citation type="journal article" date="2011" name="J. Bacteriol.">
        <title>Genome sequence of Chthoniobacter flavus Ellin428, an aerobic heterotrophic soil bacterium.</title>
        <authorList>
            <person name="Kant R."/>
            <person name="van Passel M.W."/>
            <person name="Palva A."/>
            <person name="Lucas S."/>
            <person name="Lapidus A."/>
            <person name="Glavina Del Rio T."/>
            <person name="Dalin E."/>
            <person name="Tice H."/>
            <person name="Bruce D."/>
            <person name="Goodwin L."/>
            <person name="Pitluck S."/>
            <person name="Larimer F.W."/>
            <person name="Land M.L."/>
            <person name="Hauser L."/>
            <person name="Sangwan P."/>
            <person name="de Vos W.M."/>
            <person name="Janssen P.H."/>
            <person name="Smidt H."/>
        </authorList>
    </citation>
    <scope>NUCLEOTIDE SEQUENCE [LARGE SCALE GENOMIC DNA]</scope>
    <source>
        <strain evidence="2 3">Ellin428</strain>
    </source>
</reference>
<proteinExistence type="predicted"/>
<keyword evidence="3" id="KW-1185">Reference proteome</keyword>
<sequence length="208" mass="22788">MIARILFSKALLLAAGFLTLAFVPGEMKAADGNPPQISFGAHKLMETNVEGPDVERTYFTIGENRVVFGLPKGWRLSTGDGFLLLPEEGTVDGEIHVTRSPFTPDFDLATNVLKYRESAAQGMPQGASKEQAQQPLMDPYPFNGWKSLGFVWSYGGQGRAMVRTVSYINLDAKLGVQVIVTTLASKQDSPKIEKAAKDFMASWWVKGK</sequence>